<evidence type="ECO:0000313" key="1">
    <source>
        <dbReference type="EMBL" id="GIX82665.1"/>
    </source>
</evidence>
<dbReference type="Proteomes" id="UP001054945">
    <property type="component" value="Unassembled WGS sequence"/>
</dbReference>
<proteinExistence type="predicted"/>
<reference evidence="1 2" key="1">
    <citation type="submission" date="2021-06" db="EMBL/GenBank/DDBJ databases">
        <title>Caerostris extrusa draft genome.</title>
        <authorList>
            <person name="Kono N."/>
            <person name="Arakawa K."/>
        </authorList>
    </citation>
    <scope>NUCLEOTIDE SEQUENCE [LARGE SCALE GENOMIC DNA]</scope>
</reference>
<evidence type="ECO:0000313" key="2">
    <source>
        <dbReference type="Proteomes" id="UP001054945"/>
    </source>
</evidence>
<gene>
    <name evidence="1" type="ORF">CEXT_545511</name>
</gene>
<keyword evidence="2" id="KW-1185">Reference proteome</keyword>
<protein>
    <submittedName>
        <fullName evidence="1">Uncharacterized protein</fullName>
    </submittedName>
</protein>
<accession>A0AAV4NEC7</accession>
<name>A0AAV4NEC7_CAEEX</name>
<sequence>MGFNALWLSLVTRTASICDSFTVILSIVSSFYGDMSSAFISLHENIVLIFMELILYMPSLSMVVNTCVHAPIQDLEFTLLKSWILLKIRETLGCSSS</sequence>
<dbReference type="AlphaFoldDB" id="A0AAV4NEC7"/>
<dbReference type="EMBL" id="BPLR01003259">
    <property type="protein sequence ID" value="GIX82665.1"/>
    <property type="molecule type" value="Genomic_DNA"/>
</dbReference>
<comment type="caution">
    <text evidence="1">The sequence shown here is derived from an EMBL/GenBank/DDBJ whole genome shotgun (WGS) entry which is preliminary data.</text>
</comment>
<organism evidence="1 2">
    <name type="scientific">Caerostris extrusa</name>
    <name type="common">Bark spider</name>
    <name type="synonym">Caerostris bankana</name>
    <dbReference type="NCBI Taxonomy" id="172846"/>
    <lineage>
        <taxon>Eukaryota</taxon>
        <taxon>Metazoa</taxon>
        <taxon>Ecdysozoa</taxon>
        <taxon>Arthropoda</taxon>
        <taxon>Chelicerata</taxon>
        <taxon>Arachnida</taxon>
        <taxon>Araneae</taxon>
        <taxon>Araneomorphae</taxon>
        <taxon>Entelegynae</taxon>
        <taxon>Araneoidea</taxon>
        <taxon>Araneidae</taxon>
        <taxon>Caerostris</taxon>
    </lineage>
</organism>